<dbReference type="Pfam" id="PF04391">
    <property type="entry name" value="DUF533"/>
    <property type="match status" value="1"/>
</dbReference>
<evidence type="ECO:0000313" key="2">
    <source>
        <dbReference type="EMBL" id="MVT00930.1"/>
    </source>
</evidence>
<keyword evidence="3" id="KW-1185">Reference proteome</keyword>
<comment type="caution">
    <text evidence="2">The sequence shown here is derived from an EMBL/GenBank/DDBJ whole genome shotgun (WGS) entry which is preliminary data.</text>
</comment>
<dbReference type="AlphaFoldDB" id="A0A7X3FUD4"/>
<dbReference type="Gene3D" id="1.10.3680.10">
    <property type="entry name" value="TerB-like"/>
    <property type="match status" value="1"/>
</dbReference>
<dbReference type="RefSeq" id="WP_157291708.1">
    <property type="nucleotide sequence ID" value="NZ_WQRF01000012.1"/>
</dbReference>
<feature type="region of interest" description="Disordered" evidence="1">
    <location>
        <begin position="209"/>
        <end position="230"/>
    </location>
</feature>
<evidence type="ECO:0000313" key="3">
    <source>
        <dbReference type="Proteomes" id="UP000438106"/>
    </source>
</evidence>
<dbReference type="Proteomes" id="UP000438106">
    <property type="component" value="Unassembled WGS sequence"/>
</dbReference>
<evidence type="ECO:0000256" key="1">
    <source>
        <dbReference type="SAM" id="MobiDB-lite"/>
    </source>
</evidence>
<name>A0A7X3FUD4_9HYPH</name>
<proteinExistence type="predicted"/>
<sequence>MFNIDQILKSLQTDQNTQRTAMTGAAGLAAGMLLSGGKPGKLLGNAVKVGAIAAVGGLAYKAWQNHQQGQSAPAGTQPPREDAFIPAPTDTAAQEELGKTLVRAMIAAAKADGRIDAAEKEAIFEKLKTMPLSAEEKAWVFDELSTPLDINAVVARADTPEHAAEIYAASLVAISADTAAEQAYLEALAIKLKLDPALVAEIHRQADEKAPLPAATPPSPWAYTPNTSNI</sequence>
<gene>
    <name evidence="2" type="ORF">GO014_18080</name>
</gene>
<protein>
    <submittedName>
        <fullName evidence="2">DUF533 domain-containing protein</fullName>
    </submittedName>
</protein>
<dbReference type="InterPro" id="IPR007486">
    <property type="entry name" value="YebE"/>
</dbReference>
<dbReference type="InterPro" id="IPR029024">
    <property type="entry name" value="TerB-like"/>
</dbReference>
<accession>A0A7X3FUD4</accession>
<dbReference type="EMBL" id="WQRF01000012">
    <property type="protein sequence ID" value="MVT00930.1"/>
    <property type="molecule type" value="Genomic_DNA"/>
</dbReference>
<dbReference type="CDD" id="cd07178">
    <property type="entry name" value="terB_like_YebE"/>
    <property type="match status" value="1"/>
</dbReference>
<dbReference type="SUPFAM" id="SSF158682">
    <property type="entry name" value="TerB-like"/>
    <property type="match status" value="1"/>
</dbReference>
<organism evidence="2 3">
    <name type="scientific">Devosia marina</name>
    <dbReference type="NCBI Taxonomy" id="2683198"/>
    <lineage>
        <taxon>Bacteria</taxon>
        <taxon>Pseudomonadati</taxon>
        <taxon>Pseudomonadota</taxon>
        <taxon>Alphaproteobacteria</taxon>
        <taxon>Hyphomicrobiales</taxon>
        <taxon>Devosiaceae</taxon>
        <taxon>Devosia</taxon>
    </lineage>
</organism>
<reference evidence="2 3" key="1">
    <citation type="submission" date="2019-12" db="EMBL/GenBank/DDBJ databases">
        <title>Devosia maris sp. nov., isolated from the deep seawater.</title>
        <authorList>
            <person name="Liu Y."/>
        </authorList>
    </citation>
    <scope>NUCLEOTIDE SEQUENCE [LARGE SCALE GENOMIC DNA]</scope>
    <source>
        <strain evidence="2 3">L53-10-65</strain>
    </source>
</reference>